<evidence type="ECO:0000313" key="1">
    <source>
        <dbReference type="EMBL" id="MBH8552526.1"/>
    </source>
</evidence>
<dbReference type="NCBIfam" id="NF038024">
    <property type="entry name" value="CRR6_slr1097"/>
    <property type="match status" value="1"/>
</dbReference>
<dbReference type="GO" id="GO:0010275">
    <property type="term" value="P:NAD(P)H dehydrogenase complex assembly"/>
    <property type="evidence" value="ECO:0007669"/>
    <property type="project" value="TreeGrafter"/>
</dbReference>
<name>A0A8J7HBG1_9CYAN</name>
<comment type="caution">
    <text evidence="1">The sequence shown here is derived from an EMBL/GenBank/DDBJ whole genome shotgun (WGS) entry which is preliminary data.</text>
</comment>
<dbReference type="Pfam" id="PF08847">
    <property type="entry name" value="Crr6"/>
    <property type="match status" value="1"/>
</dbReference>
<dbReference type="PANTHER" id="PTHR35724:SF1">
    <property type="entry name" value="PROTEIN CHLORORESPIRATORY REDUCTION 6, CHLOROPLASTIC"/>
    <property type="match status" value="1"/>
</dbReference>
<dbReference type="Proteomes" id="UP000599391">
    <property type="component" value="Unassembled WGS sequence"/>
</dbReference>
<dbReference type="EMBL" id="JAECZB010000015">
    <property type="protein sequence ID" value="MBH8552526.1"/>
    <property type="molecule type" value="Genomic_DNA"/>
</dbReference>
<dbReference type="RefSeq" id="WP_214438871.1">
    <property type="nucleotide sequence ID" value="NZ_JAECZB010000015.1"/>
</dbReference>
<protein>
    <submittedName>
        <fullName evidence="1">CRR6 family NdhI maturation factor</fullName>
    </submittedName>
</protein>
<proteinExistence type="predicted"/>
<keyword evidence="2" id="KW-1185">Reference proteome</keyword>
<reference evidence="1 2" key="1">
    <citation type="journal article" date="2021" name="Int. J. Syst. Evol. Microbiol.">
        <title>Amazonocrinis nigriterrae gen. nov., sp. nov., Atlanticothrix silvestris gen. nov., sp. nov. and Dendronalium phyllosphericum gen. nov., sp. nov., nostocacean cyanobacteria from Brazilian environments.</title>
        <authorList>
            <person name="Alvarenga D.O."/>
            <person name="Andreote A.P.D."/>
            <person name="Branco L.H.Z."/>
            <person name="Delbaje E."/>
            <person name="Cruz R.B."/>
            <person name="Varani A.M."/>
            <person name="Fiore M.F."/>
        </authorList>
    </citation>
    <scope>NUCLEOTIDE SEQUENCE [LARGE SCALE GENOMIC DNA]</scope>
    <source>
        <strain evidence="1 2">CENA357</strain>
    </source>
</reference>
<evidence type="ECO:0000313" key="2">
    <source>
        <dbReference type="Proteomes" id="UP000599391"/>
    </source>
</evidence>
<dbReference type="AlphaFoldDB" id="A0A8J7HBG1"/>
<organism evidence="1 2">
    <name type="scientific">Atlanticothrix silvestris CENA357</name>
    <dbReference type="NCBI Taxonomy" id="1725252"/>
    <lineage>
        <taxon>Bacteria</taxon>
        <taxon>Bacillati</taxon>
        <taxon>Cyanobacteriota</taxon>
        <taxon>Cyanophyceae</taxon>
        <taxon>Nostocales</taxon>
        <taxon>Nodulariaceae</taxon>
        <taxon>Atlanticothrix</taxon>
        <taxon>Atlanticothrix silvestris</taxon>
    </lineage>
</organism>
<dbReference type="InterPro" id="IPR014946">
    <property type="entry name" value="CRR6"/>
</dbReference>
<gene>
    <name evidence="1" type="ORF">I8751_09080</name>
</gene>
<accession>A0A8J7HBG1</accession>
<dbReference type="PANTHER" id="PTHR35724">
    <property type="entry name" value="PROTEIN CHLORORESPIRATORY REDUCTION 6, CHLOROPLASTIC"/>
    <property type="match status" value="1"/>
</dbReference>
<sequence>MTITIALDADSINNLDLSPALTVIDELLQKEKMSDDKTQSVYASYEQQLRFDIDYPLEPGDPRELSEIPELRLWFIRLDAKYPWFPFLLDWKAGELARYTAMLVPHQFSSKEGIQYNPEALEIFLMHKIFILSDWLKQQNLPSLSRLKYMAQMFGYELDDALFERF</sequence>